<feature type="compositionally biased region" description="Polar residues" evidence="18">
    <location>
        <begin position="907"/>
        <end position="917"/>
    </location>
</feature>
<dbReference type="InterPro" id="IPR000719">
    <property type="entry name" value="Prot_kinase_dom"/>
</dbReference>
<dbReference type="InterPro" id="IPR033698">
    <property type="entry name" value="POLO_box_Plk4_2"/>
</dbReference>
<keyword evidence="8" id="KW-0418">Kinase</keyword>
<dbReference type="PROSITE" id="PS51985">
    <property type="entry name" value="CPB2"/>
    <property type="match status" value="1"/>
</dbReference>
<dbReference type="Gene3D" id="2.40.50.930">
    <property type="match status" value="1"/>
</dbReference>
<dbReference type="PROSITE" id="PS00109">
    <property type="entry name" value="PROTEIN_KINASE_TYR"/>
    <property type="match status" value="1"/>
</dbReference>
<evidence type="ECO:0000256" key="10">
    <source>
        <dbReference type="ARBA" id="ARBA00022843"/>
    </source>
</evidence>
<evidence type="ECO:0000313" key="23">
    <source>
        <dbReference type="Proteomes" id="UP001497623"/>
    </source>
</evidence>
<dbReference type="PROSITE" id="PS50011">
    <property type="entry name" value="PROTEIN_KINASE_DOM"/>
    <property type="match status" value="1"/>
</dbReference>
<dbReference type="PANTHER" id="PTHR24345:SF91">
    <property type="entry name" value="SERINE_THREONINE-PROTEIN KINASE PLK4"/>
    <property type="match status" value="1"/>
</dbReference>
<accession>A0AAV2QQN3</accession>
<keyword evidence="4" id="KW-0963">Cytoplasm</keyword>
<keyword evidence="23" id="KW-1185">Reference proteome</keyword>
<reference evidence="22 23" key="1">
    <citation type="submission" date="2024-05" db="EMBL/GenBank/DDBJ databases">
        <authorList>
            <person name="Wallberg A."/>
        </authorList>
    </citation>
    <scope>NUCLEOTIDE SEQUENCE [LARGE SCALE GENOMIC DNA]</scope>
</reference>
<gene>
    <name evidence="22" type="ORF">MNOR_LOCUS14335</name>
</gene>
<evidence type="ECO:0000256" key="3">
    <source>
        <dbReference type="ARBA" id="ARBA00020245"/>
    </source>
</evidence>
<dbReference type="AlphaFoldDB" id="A0AAV2QQN3"/>
<evidence type="ECO:0000256" key="5">
    <source>
        <dbReference type="ARBA" id="ARBA00022527"/>
    </source>
</evidence>
<comment type="caution">
    <text evidence="22">The sequence shown here is derived from an EMBL/GenBank/DDBJ whole genome shotgun (WGS) entry which is preliminary data.</text>
</comment>
<feature type="region of interest" description="Disordered" evidence="18">
    <location>
        <begin position="585"/>
        <end position="691"/>
    </location>
</feature>
<keyword evidence="10" id="KW-0832">Ubl conjugation</keyword>
<evidence type="ECO:0000256" key="8">
    <source>
        <dbReference type="ARBA" id="ARBA00022777"/>
    </source>
</evidence>
<name>A0AAV2QQN3_MEGNR</name>
<feature type="domain" description="Cryptic POLO box 1 (CPB1)" evidence="20">
    <location>
        <begin position="674"/>
        <end position="789"/>
    </location>
</feature>
<comment type="catalytic activity">
    <reaction evidence="16">
        <text>L-seryl-[protein] + ATP = O-phospho-L-seryl-[protein] + ADP + H(+)</text>
        <dbReference type="Rhea" id="RHEA:17989"/>
        <dbReference type="Rhea" id="RHEA-COMP:9863"/>
        <dbReference type="Rhea" id="RHEA-COMP:11604"/>
        <dbReference type="ChEBI" id="CHEBI:15378"/>
        <dbReference type="ChEBI" id="CHEBI:29999"/>
        <dbReference type="ChEBI" id="CHEBI:30616"/>
        <dbReference type="ChEBI" id="CHEBI:83421"/>
        <dbReference type="ChEBI" id="CHEBI:456216"/>
        <dbReference type="EC" id="2.7.11.21"/>
    </reaction>
</comment>
<dbReference type="Pfam" id="PF18190">
    <property type="entry name" value="Plk4_PB1"/>
    <property type="match status" value="1"/>
</dbReference>
<keyword evidence="7 17" id="KW-0547">Nucleotide-binding</keyword>
<evidence type="ECO:0000256" key="12">
    <source>
        <dbReference type="ARBA" id="ARBA00030332"/>
    </source>
</evidence>
<evidence type="ECO:0000313" key="22">
    <source>
        <dbReference type="EMBL" id="CAL4091417.1"/>
    </source>
</evidence>
<dbReference type="InterPro" id="IPR047108">
    <property type="entry name" value="Plk4-like_POLO_box_2_sf"/>
</dbReference>
<evidence type="ECO:0000259" key="19">
    <source>
        <dbReference type="PROSITE" id="PS50011"/>
    </source>
</evidence>
<comment type="subcellular location">
    <subcellularLocation>
        <location evidence="1">Cytoplasm</location>
        <location evidence="1">Cytoskeleton</location>
        <location evidence="1">Microtubule organizing center</location>
        <location evidence="1">Centrosome</location>
        <location evidence="1">Centriole</location>
    </subcellularLocation>
</comment>
<feature type="binding site" evidence="17">
    <location>
        <position position="44"/>
    </location>
    <ligand>
        <name>ATP</name>
        <dbReference type="ChEBI" id="CHEBI:30616"/>
    </ligand>
</feature>
<organism evidence="22 23">
    <name type="scientific">Meganyctiphanes norvegica</name>
    <name type="common">Northern krill</name>
    <name type="synonym">Thysanopoda norvegica</name>
    <dbReference type="NCBI Taxonomy" id="48144"/>
    <lineage>
        <taxon>Eukaryota</taxon>
        <taxon>Metazoa</taxon>
        <taxon>Ecdysozoa</taxon>
        <taxon>Arthropoda</taxon>
        <taxon>Crustacea</taxon>
        <taxon>Multicrustacea</taxon>
        <taxon>Malacostraca</taxon>
        <taxon>Eumalacostraca</taxon>
        <taxon>Eucarida</taxon>
        <taxon>Euphausiacea</taxon>
        <taxon>Euphausiidae</taxon>
        <taxon>Meganyctiphanes</taxon>
    </lineage>
</organism>
<dbReference type="Proteomes" id="UP001497623">
    <property type="component" value="Unassembled WGS sequence"/>
</dbReference>
<evidence type="ECO:0000256" key="16">
    <source>
        <dbReference type="ARBA" id="ARBA00048347"/>
    </source>
</evidence>
<keyword evidence="11" id="KW-0206">Cytoskeleton</keyword>
<evidence type="ECO:0000259" key="21">
    <source>
        <dbReference type="PROSITE" id="PS51985"/>
    </source>
</evidence>
<feature type="compositionally biased region" description="Polar residues" evidence="18">
    <location>
        <begin position="622"/>
        <end position="631"/>
    </location>
</feature>
<comment type="catalytic activity">
    <reaction evidence="15">
        <text>L-threonyl-[protein] + ATP = O-phospho-L-threonyl-[protein] + ADP + H(+)</text>
        <dbReference type="Rhea" id="RHEA:46608"/>
        <dbReference type="Rhea" id="RHEA-COMP:11060"/>
        <dbReference type="Rhea" id="RHEA-COMP:11605"/>
        <dbReference type="ChEBI" id="CHEBI:15378"/>
        <dbReference type="ChEBI" id="CHEBI:30013"/>
        <dbReference type="ChEBI" id="CHEBI:30616"/>
        <dbReference type="ChEBI" id="CHEBI:61977"/>
        <dbReference type="ChEBI" id="CHEBI:456216"/>
        <dbReference type="EC" id="2.7.11.21"/>
    </reaction>
</comment>
<feature type="domain" description="Protein kinase" evidence="19">
    <location>
        <begin position="14"/>
        <end position="267"/>
    </location>
</feature>
<evidence type="ECO:0000256" key="2">
    <source>
        <dbReference type="ARBA" id="ARBA00012424"/>
    </source>
</evidence>
<dbReference type="Pfam" id="PF18409">
    <property type="entry name" value="Plk4_PB2"/>
    <property type="match status" value="1"/>
</dbReference>
<dbReference type="PROSITE" id="PS51984">
    <property type="entry name" value="CPB1"/>
    <property type="match status" value="1"/>
</dbReference>
<feature type="compositionally biased region" description="Polar residues" evidence="18">
    <location>
        <begin position="656"/>
        <end position="665"/>
    </location>
</feature>
<dbReference type="EC" id="2.7.11.21" evidence="2"/>
<keyword evidence="5" id="KW-0723">Serine/threonine-protein kinase</keyword>
<feature type="region of interest" description="Disordered" evidence="18">
    <location>
        <begin position="900"/>
        <end position="931"/>
    </location>
</feature>
<evidence type="ECO:0000256" key="9">
    <source>
        <dbReference type="ARBA" id="ARBA00022840"/>
    </source>
</evidence>
<protein>
    <recommendedName>
        <fullName evidence="3">Serine/threonine-protein kinase PLK4</fullName>
        <ecNumber evidence="2">2.7.11.21</ecNumber>
    </recommendedName>
    <alternativeName>
        <fullName evidence="12">Polo-like kinase 4</fullName>
    </alternativeName>
    <alternativeName>
        <fullName evidence="13 14">Serine/threonine-protein kinase SAK</fullName>
    </alternativeName>
</protein>
<dbReference type="InterPro" id="IPR011009">
    <property type="entry name" value="Kinase-like_dom_sf"/>
</dbReference>
<feature type="compositionally biased region" description="Basic and acidic residues" evidence="18">
    <location>
        <begin position="513"/>
        <end position="552"/>
    </location>
</feature>
<sequence length="1071" mass="119669">MNKRNEIGGSIEEFSIEREIGHGGFATVYKAKCLNTNRNVAIKKINKSSISSRGLTDRVRQEVSIHSKLDHPSILNLYTFFEDHHYVYLILELCDRGELYKHIKSLNRVLTENESRQYLGQVVGGMLYLHSQSIMHRDLTLTNLLLDDNGNIKIADFGLATQLARPGDRHTTMCGTPNYISPEVATRSSHGLEADVWSIGCMLYTMLVGQPPFDTHGIKSTLTKVVIGEYKIPSHVSSDACDLISKCLQKNPRERIPLQKILHHPYMNYTKKSEYSGMTDSGLYSMSTMTISTQNTRLPLGTISESDSEESSSGSAMSRRQPPSSRHPSSPPVRMRSNPRDLLASNAGVMGSLKRKFTALPTLHALPAIHGSHRERDVSEERRWQQEEAMSHRSTTSSEGHTNSSHTHSRNSPREVTPCDAIDYANNFQTGNRNNHNHENINFKGNSYENSRPEAQYLPGFQCDPKTHLVHTHNEQSNDRYVRANNDEMNLEQGSNQHRESSRERSRRRGRSRDRSLERYTEPVRDLPEIPHKSRSQERHRVNNERQFSKDQYVEKKERRLHSFCHNSQHISTCDCQQSRGINTESHSLHTGRSRHGYEGTSTSGIGIASNHSSSSKCSNKQYQTTTSNNMLDDIEPVKRTPSPLEDTNTLKDNKSSSQHNPSTTTKRKTGSQSLQQQCSPLSSRRLRPTRQQTNNAILNILENGEVCIEFLANRKGQEKVLKVCRISQDGMRVVLYEPQRGAGVPPADTPPPLPEDGADSIFSYENLPSKHWKKYIYASRFVKLVKSKTPKVTYHSDQAKGILMENSPDPDFEAHFYNGSKVVSAGNNVTVTDMTGISHSLTHSGSSYPSLPEMLQPLYTHAKQIHDHCLYLERVLSEASEKSGLSCFPVIMGRKPSWATGGKLPSTPQGTNSKSTGIHEDKENCSPGSAQSYKPGNNFAGANLGAYEASVLSVGTQGGSGGKYTRAPLGSNNTPNRQDNQVFVPNIGWASKSPAGDLSVDYLDGSGLQVSSRSPQVVFWTRGHTPKTYSTNEKLPPELQYKLSCMQQVMDSLAGKQQSWSAGAHLRTLR</sequence>
<dbReference type="GO" id="GO:0005814">
    <property type="term" value="C:centriole"/>
    <property type="evidence" value="ECO:0007669"/>
    <property type="project" value="UniProtKB-SubCell"/>
</dbReference>
<evidence type="ECO:0000256" key="17">
    <source>
        <dbReference type="PROSITE-ProRule" id="PRU10141"/>
    </source>
</evidence>
<feature type="compositionally biased region" description="Low complexity" evidence="18">
    <location>
        <begin position="311"/>
        <end position="336"/>
    </location>
</feature>
<feature type="compositionally biased region" description="Basic and acidic residues" evidence="18">
    <location>
        <begin position="372"/>
        <end position="391"/>
    </location>
</feature>
<dbReference type="GO" id="GO:0005524">
    <property type="term" value="F:ATP binding"/>
    <property type="evidence" value="ECO:0007669"/>
    <property type="project" value="UniProtKB-UniRule"/>
</dbReference>
<feature type="compositionally biased region" description="Low complexity" evidence="18">
    <location>
        <begin position="672"/>
        <end position="691"/>
    </location>
</feature>
<dbReference type="InterPro" id="IPR017441">
    <property type="entry name" value="Protein_kinase_ATP_BS"/>
</dbReference>
<evidence type="ECO:0000256" key="18">
    <source>
        <dbReference type="SAM" id="MobiDB-lite"/>
    </source>
</evidence>
<dbReference type="FunFam" id="1.10.510.10:FF:000576">
    <property type="entry name" value="Serine/threonine-protein kinase PLK4"/>
    <property type="match status" value="1"/>
</dbReference>
<evidence type="ECO:0000256" key="6">
    <source>
        <dbReference type="ARBA" id="ARBA00022679"/>
    </source>
</evidence>
<dbReference type="InterPro" id="IPR008266">
    <property type="entry name" value="Tyr_kinase_AS"/>
</dbReference>
<evidence type="ECO:0000256" key="11">
    <source>
        <dbReference type="ARBA" id="ARBA00023212"/>
    </source>
</evidence>
<evidence type="ECO:0000256" key="14">
    <source>
        <dbReference type="ARBA" id="ARBA00030924"/>
    </source>
</evidence>
<evidence type="ECO:0000256" key="4">
    <source>
        <dbReference type="ARBA" id="ARBA00022490"/>
    </source>
</evidence>
<feature type="region of interest" description="Disordered" evidence="18">
    <location>
        <begin position="295"/>
        <end position="339"/>
    </location>
</feature>
<feature type="domain" description="Cryptic POLO box 2 (CPB2)" evidence="21">
    <location>
        <begin position="790"/>
        <end position="903"/>
    </location>
</feature>
<evidence type="ECO:0000259" key="20">
    <source>
        <dbReference type="PROSITE" id="PS51984"/>
    </source>
</evidence>
<keyword evidence="6" id="KW-0808">Transferase</keyword>
<dbReference type="InterPro" id="IPR046437">
    <property type="entry name" value="Ser_Thr-PK_POLO_box_1_sf"/>
</dbReference>
<feature type="region of interest" description="Disordered" evidence="18">
    <location>
        <begin position="429"/>
        <end position="455"/>
    </location>
</feature>
<dbReference type="Gene3D" id="3.30.1120.130">
    <property type="match status" value="1"/>
</dbReference>
<dbReference type="PANTHER" id="PTHR24345">
    <property type="entry name" value="SERINE/THREONINE-PROTEIN KINASE PLK"/>
    <property type="match status" value="1"/>
</dbReference>
<dbReference type="Pfam" id="PF00069">
    <property type="entry name" value="Pkinase"/>
    <property type="match status" value="1"/>
</dbReference>
<dbReference type="Gene3D" id="3.30.1120.120">
    <property type="match status" value="1"/>
</dbReference>
<feature type="region of interest" description="Disordered" evidence="18">
    <location>
        <begin position="371"/>
        <end position="417"/>
    </location>
</feature>
<dbReference type="SUPFAM" id="SSF82615">
    <property type="entry name" value="Polo-box domain"/>
    <property type="match status" value="1"/>
</dbReference>
<dbReference type="PROSITE" id="PS00107">
    <property type="entry name" value="PROTEIN_KINASE_ATP"/>
    <property type="match status" value="1"/>
</dbReference>
<dbReference type="FunFam" id="3.30.1120.120:FF:000001">
    <property type="entry name" value="serine/threonine-protein kinase PLK4 isoform X2"/>
    <property type="match status" value="1"/>
</dbReference>
<evidence type="ECO:0000256" key="15">
    <source>
        <dbReference type="ARBA" id="ARBA00047802"/>
    </source>
</evidence>
<proteinExistence type="predicted"/>
<dbReference type="EMBL" id="CAXKWB010008544">
    <property type="protein sequence ID" value="CAL4091417.1"/>
    <property type="molecule type" value="Genomic_DNA"/>
</dbReference>
<evidence type="ECO:0000256" key="1">
    <source>
        <dbReference type="ARBA" id="ARBA00004114"/>
    </source>
</evidence>
<dbReference type="Gene3D" id="1.10.510.10">
    <property type="entry name" value="Transferase(Phosphotransferase) domain 1"/>
    <property type="match status" value="1"/>
</dbReference>
<dbReference type="InterPro" id="IPR033699">
    <property type="entry name" value="POLO_box_Plk4_1"/>
</dbReference>
<dbReference type="SUPFAM" id="SSF56112">
    <property type="entry name" value="Protein kinase-like (PK-like)"/>
    <property type="match status" value="1"/>
</dbReference>
<feature type="compositionally biased region" description="Low complexity" evidence="18">
    <location>
        <begin position="610"/>
        <end position="621"/>
    </location>
</feature>
<dbReference type="CDD" id="cd13114">
    <property type="entry name" value="POLO_box_Plk4_1"/>
    <property type="match status" value="1"/>
</dbReference>
<evidence type="ECO:0000256" key="7">
    <source>
        <dbReference type="ARBA" id="ARBA00022741"/>
    </source>
</evidence>
<evidence type="ECO:0000256" key="13">
    <source>
        <dbReference type="ARBA" id="ARBA00030429"/>
    </source>
</evidence>
<dbReference type="FunFam" id="3.30.200.20:FF:000042">
    <property type="entry name" value="Aurora kinase A"/>
    <property type="match status" value="1"/>
</dbReference>
<feature type="region of interest" description="Disordered" evidence="18">
    <location>
        <begin position="489"/>
        <end position="552"/>
    </location>
</feature>
<dbReference type="GO" id="GO:0004674">
    <property type="term" value="F:protein serine/threonine kinase activity"/>
    <property type="evidence" value="ECO:0007669"/>
    <property type="project" value="UniProtKB-KW"/>
</dbReference>
<keyword evidence="9 17" id="KW-0067">ATP-binding</keyword>
<dbReference type="GO" id="GO:0005634">
    <property type="term" value="C:nucleus"/>
    <property type="evidence" value="ECO:0007669"/>
    <property type="project" value="TreeGrafter"/>
</dbReference>